<dbReference type="Pfam" id="PF02852">
    <property type="entry name" value="Pyr_redox_dim"/>
    <property type="match status" value="1"/>
</dbReference>
<evidence type="ECO:0000256" key="10">
    <source>
        <dbReference type="ARBA" id="ARBA00023157"/>
    </source>
</evidence>
<dbReference type="EMBL" id="PXYK01000027">
    <property type="protein sequence ID" value="PSJ55524.1"/>
    <property type="molecule type" value="Genomic_DNA"/>
</dbReference>
<feature type="domain" description="FAD/NAD(P)-binding" evidence="18">
    <location>
        <begin position="4"/>
        <end position="332"/>
    </location>
</feature>
<evidence type="ECO:0000256" key="11">
    <source>
        <dbReference type="ARBA" id="ARBA00023284"/>
    </source>
</evidence>
<dbReference type="SUPFAM" id="SSF51905">
    <property type="entry name" value="FAD/NAD(P)-binding domain"/>
    <property type="match status" value="1"/>
</dbReference>
<comment type="miscellaneous">
    <text evidence="16">The active site is a redox-active disulfide bond.</text>
</comment>
<evidence type="ECO:0000256" key="3">
    <source>
        <dbReference type="ARBA" id="ARBA00012608"/>
    </source>
</evidence>
<keyword evidence="10" id="KW-1015">Disulfide bond</keyword>
<name>A0A2P7RZ87_9HYPH</name>
<feature type="binding site" evidence="14">
    <location>
        <begin position="323"/>
        <end position="326"/>
    </location>
    <ligand>
        <name>FAD</name>
        <dbReference type="ChEBI" id="CHEBI:57692"/>
    </ligand>
</feature>
<dbReference type="OrthoDB" id="9781772at2"/>
<evidence type="ECO:0000259" key="18">
    <source>
        <dbReference type="Pfam" id="PF07992"/>
    </source>
</evidence>
<dbReference type="InterPro" id="IPR016156">
    <property type="entry name" value="FAD/NAD-linked_Rdtase_dimer_sf"/>
</dbReference>
<evidence type="ECO:0000256" key="6">
    <source>
        <dbReference type="ARBA" id="ARBA00022630"/>
    </source>
</evidence>
<dbReference type="InterPro" id="IPR023753">
    <property type="entry name" value="FAD/NAD-binding_dom"/>
</dbReference>
<gene>
    <name evidence="19" type="primary">lpdA</name>
    <name evidence="19" type="ORF">C7I84_23060</name>
</gene>
<evidence type="ECO:0000256" key="12">
    <source>
        <dbReference type="ARBA" id="ARBA00049187"/>
    </source>
</evidence>
<dbReference type="RefSeq" id="WP_106774574.1">
    <property type="nucleotide sequence ID" value="NZ_PXYK01000027.1"/>
</dbReference>
<keyword evidence="6 16" id="KW-0285">Flavoprotein</keyword>
<evidence type="ECO:0000256" key="7">
    <source>
        <dbReference type="ARBA" id="ARBA00022827"/>
    </source>
</evidence>
<dbReference type="InterPro" id="IPR001100">
    <property type="entry name" value="Pyr_nuc-diS_OxRdtase"/>
</dbReference>
<feature type="disulfide bond" description="Redox-active" evidence="15">
    <location>
        <begin position="41"/>
        <end position="46"/>
    </location>
</feature>
<keyword evidence="20" id="KW-1185">Reference proteome</keyword>
<protein>
    <recommendedName>
        <fullName evidence="4 16">Dihydrolipoyl dehydrogenase</fullName>
        <ecNumber evidence="3 16">1.8.1.4</ecNumber>
    </recommendedName>
</protein>
<dbReference type="InterPro" id="IPR012999">
    <property type="entry name" value="Pyr_OxRdtase_I_AS"/>
</dbReference>
<evidence type="ECO:0000259" key="17">
    <source>
        <dbReference type="Pfam" id="PF02852"/>
    </source>
</evidence>
<dbReference type="PANTHER" id="PTHR22912:SF217">
    <property type="entry name" value="DIHYDROLIPOYL DEHYDROGENASE"/>
    <property type="match status" value="1"/>
</dbReference>
<keyword evidence="7 14" id="KW-0274">FAD</keyword>
<dbReference type="PROSITE" id="PS00076">
    <property type="entry name" value="PYRIDINE_REDOX_1"/>
    <property type="match status" value="1"/>
</dbReference>
<dbReference type="Gene3D" id="3.50.50.60">
    <property type="entry name" value="FAD/NAD(P)-binding domain"/>
    <property type="match status" value="2"/>
</dbReference>
<dbReference type="InterPro" id="IPR004099">
    <property type="entry name" value="Pyr_nucl-diS_OxRdtase_dimer"/>
</dbReference>
<feature type="binding site" evidence="14">
    <location>
        <position position="50"/>
    </location>
    <ligand>
        <name>FAD</name>
        <dbReference type="ChEBI" id="CHEBI:57692"/>
    </ligand>
</feature>
<dbReference type="InterPro" id="IPR036188">
    <property type="entry name" value="FAD/NAD-bd_sf"/>
</dbReference>
<dbReference type="FunFam" id="3.30.390.30:FF:000001">
    <property type="entry name" value="Dihydrolipoyl dehydrogenase"/>
    <property type="match status" value="1"/>
</dbReference>
<evidence type="ECO:0000313" key="19">
    <source>
        <dbReference type="EMBL" id="PSJ55524.1"/>
    </source>
</evidence>
<feature type="binding site" evidence="14">
    <location>
        <position position="277"/>
    </location>
    <ligand>
        <name>NAD(+)</name>
        <dbReference type="ChEBI" id="CHEBI:57540"/>
    </ligand>
</feature>
<dbReference type="PIRSF" id="PIRSF000350">
    <property type="entry name" value="Mercury_reductase_MerA"/>
    <property type="match status" value="1"/>
</dbReference>
<comment type="catalytic activity">
    <reaction evidence="12 16">
        <text>N(6)-[(R)-dihydrolipoyl]-L-lysyl-[protein] + NAD(+) = N(6)-[(R)-lipoyl]-L-lysyl-[protein] + NADH + H(+)</text>
        <dbReference type="Rhea" id="RHEA:15045"/>
        <dbReference type="Rhea" id="RHEA-COMP:10474"/>
        <dbReference type="Rhea" id="RHEA-COMP:10475"/>
        <dbReference type="ChEBI" id="CHEBI:15378"/>
        <dbReference type="ChEBI" id="CHEBI:57540"/>
        <dbReference type="ChEBI" id="CHEBI:57945"/>
        <dbReference type="ChEBI" id="CHEBI:83099"/>
        <dbReference type="ChEBI" id="CHEBI:83100"/>
        <dbReference type="EC" id="1.8.1.4"/>
    </reaction>
</comment>
<dbReference type="Proteomes" id="UP000241229">
    <property type="component" value="Unassembled WGS sequence"/>
</dbReference>
<comment type="cofactor">
    <cofactor evidence="14 16">
        <name>FAD</name>
        <dbReference type="ChEBI" id="CHEBI:57692"/>
    </cofactor>
    <text evidence="14 16">Binds 1 FAD per subunit.</text>
</comment>
<evidence type="ECO:0000256" key="8">
    <source>
        <dbReference type="ARBA" id="ARBA00023002"/>
    </source>
</evidence>
<keyword evidence="5" id="KW-0963">Cytoplasm</keyword>
<evidence type="ECO:0000256" key="5">
    <source>
        <dbReference type="ARBA" id="ARBA00022490"/>
    </source>
</evidence>
<evidence type="ECO:0000256" key="15">
    <source>
        <dbReference type="PIRSR" id="PIRSR000350-4"/>
    </source>
</evidence>
<comment type="similarity">
    <text evidence="2 16">Belongs to the class-I pyridine nucleotide-disulfide oxidoreductase family.</text>
</comment>
<dbReference type="GO" id="GO:0006103">
    <property type="term" value="P:2-oxoglutarate metabolic process"/>
    <property type="evidence" value="ECO:0007669"/>
    <property type="project" value="TreeGrafter"/>
</dbReference>
<accession>A0A2P7RZ87</accession>
<comment type="caution">
    <text evidence="19">The sequence shown here is derived from an EMBL/GenBank/DDBJ whole genome shotgun (WGS) entry which is preliminary data.</text>
</comment>
<dbReference type="PRINTS" id="PR00411">
    <property type="entry name" value="PNDRDTASEI"/>
</dbReference>
<evidence type="ECO:0000256" key="4">
    <source>
        <dbReference type="ARBA" id="ARBA00016961"/>
    </source>
</evidence>
<dbReference type="NCBIfam" id="TIGR01350">
    <property type="entry name" value="lipoamide_DH"/>
    <property type="match status" value="1"/>
</dbReference>
<keyword evidence="9 14" id="KW-0520">NAD</keyword>
<dbReference type="InterPro" id="IPR050151">
    <property type="entry name" value="Class-I_Pyr_Nuc-Dis_Oxidored"/>
</dbReference>
<dbReference type="InterPro" id="IPR006258">
    <property type="entry name" value="Lipoamide_DH"/>
</dbReference>
<dbReference type="EC" id="1.8.1.4" evidence="3 16"/>
<dbReference type="SUPFAM" id="SSF55424">
    <property type="entry name" value="FAD/NAD-linked reductases, dimerisation (C-terminal) domain"/>
    <property type="match status" value="1"/>
</dbReference>
<evidence type="ECO:0000256" key="14">
    <source>
        <dbReference type="PIRSR" id="PIRSR000350-3"/>
    </source>
</evidence>
<feature type="domain" description="Pyridine nucleotide-disulphide oxidoreductase dimerisation" evidence="17">
    <location>
        <begin position="351"/>
        <end position="459"/>
    </location>
</feature>
<evidence type="ECO:0000256" key="1">
    <source>
        <dbReference type="ARBA" id="ARBA00004496"/>
    </source>
</evidence>
<reference evidence="19 20" key="1">
    <citation type="submission" date="2018-03" db="EMBL/GenBank/DDBJ databases">
        <title>The draft genome of Mesorhizobium sp. 6GN-30.</title>
        <authorList>
            <person name="Liu L."/>
            <person name="Li L."/>
            <person name="Wang T."/>
            <person name="Zhang X."/>
            <person name="Liang L."/>
        </authorList>
    </citation>
    <scope>NUCLEOTIDE SEQUENCE [LARGE SCALE GENOMIC DNA]</scope>
    <source>
        <strain evidence="19 20">6GN30</strain>
    </source>
</reference>
<keyword evidence="8 16" id="KW-0560">Oxidoreductase</keyword>
<evidence type="ECO:0000256" key="16">
    <source>
        <dbReference type="RuleBase" id="RU003692"/>
    </source>
</evidence>
<keyword evidence="14" id="KW-0547">Nucleotide-binding</keyword>
<dbReference type="Pfam" id="PF07992">
    <property type="entry name" value="Pyr_redox_2"/>
    <property type="match status" value="1"/>
</dbReference>
<organism evidence="19 20">
    <name type="scientific">Kumtagia ephedrae</name>
    <dbReference type="NCBI Taxonomy" id="2116701"/>
    <lineage>
        <taxon>Bacteria</taxon>
        <taxon>Pseudomonadati</taxon>
        <taxon>Pseudomonadota</taxon>
        <taxon>Alphaproteobacteria</taxon>
        <taxon>Hyphomicrobiales</taxon>
        <taxon>Phyllobacteriaceae</taxon>
        <taxon>Kumtagia</taxon>
    </lineage>
</organism>
<dbReference type="Gene3D" id="3.30.390.30">
    <property type="match status" value="1"/>
</dbReference>
<feature type="active site" description="Proton acceptor" evidence="13">
    <location>
        <position position="449"/>
    </location>
</feature>
<dbReference type="GO" id="GO:0004148">
    <property type="term" value="F:dihydrolipoyl dehydrogenase (NADH) activity"/>
    <property type="evidence" value="ECO:0007669"/>
    <property type="project" value="UniProtKB-EC"/>
</dbReference>
<dbReference type="PRINTS" id="PR00368">
    <property type="entry name" value="FADPNR"/>
</dbReference>
<keyword evidence="11 16" id="KW-0676">Redox-active center</keyword>
<evidence type="ECO:0000256" key="2">
    <source>
        <dbReference type="ARBA" id="ARBA00007532"/>
    </source>
</evidence>
<proteinExistence type="inferred from homology"/>
<evidence type="ECO:0000256" key="13">
    <source>
        <dbReference type="PIRSR" id="PIRSR000350-2"/>
    </source>
</evidence>
<evidence type="ECO:0000313" key="20">
    <source>
        <dbReference type="Proteomes" id="UP000241229"/>
    </source>
</evidence>
<dbReference type="PANTHER" id="PTHR22912">
    <property type="entry name" value="DISULFIDE OXIDOREDUCTASE"/>
    <property type="match status" value="1"/>
</dbReference>
<feature type="binding site" evidence="14">
    <location>
        <begin position="186"/>
        <end position="193"/>
    </location>
    <ligand>
        <name>NAD(+)</name>
        <dbReference type="ChEBI" id="CHEBI:57540"/>
    </ligand>
</feature>
<dbReference type="AlphaFoldDB" id="A0A2P7RZ87"/>
<dbReference type="GO" id="GO:0050660">
    <property type="term" value="F:flavin adenine dinucleotide binding"/>
    <property type="evidence" value="ECO:0007669"/>
    <property type="project" value="InterPro"/>
</dbReference>
<feature type="binding site" evidence="14">
    <location>
        <position position="209"/>
    </location>
    <ligand>
        <name>NAD(+)</name>
        <dbReference type="ChEBI" id="CHEBI:57540"/>
    </ligand>
</feature>
<dbReference type="GO" id="GO:0005737">
    <property type="term" value="C:cytoplasm"/>
    <property type="evidence" value="ECO:0007669"/>
    <property type="project" value="UniProtKB-SubCell"/>
</dbReference>
<evidence type="ECO:0000256" key="9">
    <source>
        <dbReference type="ARBA" id="ARBA00023027"/>
    </source>
</evidence>
<sequence length="470" mass="48165">MSAYDVIIVGAGPGGYVAAIRAGQLGLRTAIVERSHLGGVCLNWGCIPTKSLLHSAELLDGLRRASTFGIGVAEPSVSLAKMVDRSRAVAAQLNSGVQFLLRKNKVDTIWGEAEISEPGLVRVRPSIVDAPKGALPPGDYRAAHVIVATGARERRLPGIEPGGERVWSYHHAMTLAVVPASLVIVGGGAIGVEFASLYATLGTMVTLVERMPRLLPQEDAEIAELMAKALRKKGVEVICGAGVSSLIPAADGVTAVIADAQGETRRVAAERLLSAAGVVANIDGLGLERLGVDVRNGAIAVDGAGRTNVPGLYAIGDVAGAPMLAHKAEHEGIRCVEAIAGRPTHAAAGPVPSCVFSHPQVASVGLTEEAAAAAGLAVDVGRFGFRGNGKAVTLGETDGLVKVLCERGSGRLVGAHIIGPSASELVPVFSLALTLGATRDQVLATVFPHPTLSEALQEAVLASDGRAIHA</sequence>
<comment type="subcellular location">
    <subcellularLocation>
        <location evidence="1">Cytoplasm</location>
    </subcellularLocation>
</comment>
<feature type="binding site" evidence="14">
    <location>
        <position position="317"/>
    </location>
    <ligand>
        <name>FAD</name>
        <dbReference type="ChEBI" id="CHEBI:57692"/>
    </ligand>
</feature>